<dbReference type="SMART" id="SM00304">
    <property type="entry name" value="HAMP"/>
    <property type="match status" value="1"/>
</dbReference>
<evidence type="ECO:0000256" key="7">
    <source>
        <dbReference type="ARBA" id="ARBA00023224"/>
    </source>
</evidence>
<feature type="transmembrane region" description="Helical" evidence="10">
    <location>
        <begin position="12"/>
        <end position="38"/>
    </location>
</feature>
<dbReference type="CDD" id="cd06225">
    <property type="entry name" value="HAMP"/>
    <property type="match status" value="1"/>
</dbReference>
<evidence type="ECO:0000259" key="11">
    <source>
        <dbReference type="PROSITE" id="PS50111"/>
    </source>
</evidence>
<dbReference type="SMART" id="SM00283">
    <property type="entry name" value="MA"/>
    <property type="match status" value="1"/>
</dbReference>
<organism evidence="13 14">
    <name type="scientific">Pseudomonas fluorescens</name>
    <dbReference type="NCBI Taxonomy" id="294"/>
    <lineage>
        <taxon>Bacteria</taxon>
        <taxon>Pseudomonadati</taxon>
        <taxon>Pseudomonadota</taxon>
        <taxon>Gammaproteobacteria</taxon>
        <taxon>Pseudomonadales</taxon>
        <taxon>Pseudomonadaceae</taxon>
        <taxon>Pseudomonas</taxon>
    </lineage>
</organism>
<comment type="caution">
    <text evidence="13">The sequence shown here is derived from an EMBL/GenBank/DDBJ whole genome shotgun (WGS) entry which is preliminary data.</text>
</comment>
<evidence type="ECO:0000313" key="13">
    <source>
        <dbReference type="EMBL" id="VVO59252.1"/>
    </source>
</evidence>
<dbReference type="Pfam" id="PF00015">
    <property type="entry name" value="MCPsignal"/>
    <property type="match status" value="1"/>
</dbReference>
<keyword evidence="3" id="KW-0488">Methylation</keyword>
<dbReference type="Pfam" id="PF00672">
    <property type="entry name" value="HAMP"/>
    <property type="match status" value="1"/>
</dbReference>
<dbReference type="EMBL" id="CABVIE010000002">
    <property type="protein sequence ID" value="VVO59252.1"/>
    <property type="molecule type" value="Genomic_DNA"/>
</dbReference>
<proteinExistence type="inferred from homology"/>
<dbReference type="AlphaFoldDB" id="A0A8H2NPV0"/>
<reference evidence="13 14" key="1">
    <citation type="submission" date="2019-09" db="EMBL/GenBank/DDBJ databases">
        <authorList>
            <person name="Chandra G."/>
            <person name="Truman W A."/>
        </authorList>
    </citation>
    <scope>NUCLEOTIDE SEQUENCE [LARGE SCALE GENOMIC DNA]</scope>
    <source>
        <strain evidence="13">PS900</strain>
    </source>
</reference>
<dbReference type="GO" id="GO:0005886">
    <property type="term" value="C:plasma membrane"/>
    <property type="evidence" value="ECO:0007669"/>
    <property type="project" value="UniProtKB-SubCell"/>
</dbReference>
<evidence type="ECO:0000256" key="4">
    <source>
        <dbReference type="ARBA" id="ARBA00022692"/>
    </source>
</evidence>
<dbReference type="PANTHER" id="PTHR32089">
    <property type="entry name" value="METHYL-ACCEPTING CHEMOTAXIS PROTEIN MCPB"/>
    <property type="match status" value="1"/>
</dbReference>
<dbReference type="CDD" id="cd12913">
    <property type="entry name" value="PDC1_MCP_like"/>
    <property type="match status" value="1"/>
</dbReference>
<keyword evidence="4 10" id="KW-0812">Transmembrane</keyword>
<accession>A0A8H2NPV0</accession>
<keyword evidence="7 9" id="KW-0807">Transducer</keyword>
<dbReference type="InterPro" id="IPR004089">
    <property type="entry name" value="MCPsignal_dom"/>
</dbReference>
<protein>
    <submittedName>
        <fullName evidence="13">Methyl-accepting chemotaxis protein McpU</fullName>
    </submittedName>
</protein>
<evidence type="ECO:0000256" key="1">
    <source>
        <dbReference type="ARBA" id="ARBA00004651"/>
    </source>
</evidence>
<evidence type="ECO:0000313" key="14">
    <source>
        <dbReference type="Proteomes" id="UP000325723"/>
    </source>
</evidence>
<dbReference type="SUPFAM" id="SSF58104">
    <property type="entry name" value="Methyl-accepting chemotaxis protein (MCP) signaling domain"/>
    <property type="match status" value="1"/>
</dbReference>
<evidence type="ECO:0000256" key="6">
    <source>
        <dbReference type="ARBA" id="ARBA00023136"/>
    </source>
</evidence>
<dbReference type="Gene3D" id="1.10.287.950">
    <property type="entry name" value="Methyl-accepting chemotaxis protein"/>
    <property type="match status" value="1"/>
</dbReference>
<evidence type="ECO:0000256" key="8">
    <source>
        <dbReference type="ARBA" id="ARBA00029447"/>
    </source>
</evidence>
<evidence type="ECO:0000256" key="10">
    <source>
        <dbReference type="SAM" id="Phobius"/>
    </source>
</evidence>
<dbReference type="GO" id="GO:0006935">
    <property type="term" value="P:chemotaxis"/>
    <property type="evidence" value="ECO:0007669"/>
    <property type="project" value="UniProtKB-ARBA"/>
</dbReference>
<dbReference type="Proteomes" id="UP000325723">
    <property type="component" value="Unassembled WGS sequence"/>
</dbReference>
<dbReference type="PROSITE" id="PS50885">
    <property type="entry name" value="HAMP"/>
    <property type="match status" value="1"/>
</dbReference>
<dbReference type="PANTHER" id="PTHR32089:SF119">
    <property type="entry name" value="METHYL-ACCEPTING CHEMOTAXIS PROTEIN CTPL"/>
    <property type="match status" value="1"/>
</dbReference>
<evidence type="ECO:0000256" key="5">
    <source>
        <dbReference type="ARBA" id="ARBA00022989"/>
    </source>
</evidence>
<evidence type="ECO:0000259" key="12">
    <source>
        <dbReference type="PROSITE" id="PS50885"/>
    </source>
</evidence>
<dbReference type="Gene3D" id="3.30.450.20">
    <property type="entry name" value="PAS domain"/>
    <property type="match status" value="1"/>
</dbReference>
<dbReference type="InterPro" id="IPR003660">
    <property type="entry name" value="HAMP_dom"/>
</dbReference>
<sequence length="700" mass="76098">MSMKKNAILKSSIQASITLMAGLVVIAATGSLLSYLLYANMRTHQVVDTQAGQELRKNLRIQLLSQGQEQVALIQQELNLAVQIARQLADVTLAVTDSKTDQRDRLIEVLRLALQNNSVLGATFIGWEPNGLDDNPKRFAPAWLRNGQGQPELSYLPDKLLDGQEMTPEGVRMNDYYLCPKERKQLCIQDPLGYQVDGKTVMLVAITAPILRDGEFRGVVGADPDIGFIQKMVEKTSSNLFDGKGEVMILGGNGRVIAYSRDLGRLNAPADTLLDPIERARLGQTDEPFIYAIDEQANRVELVLPFRPGGAGKQWTLVIRLPMDVVFGGVKALSDTLRESNHDTEIKALVISVLVASLGLLLVVLLGKTLATPMRVMVSLLDDLGQGQGDLTLSLKEDRSDELGLIAKGFNRFLVMLRELIRVNVDCSRQISLASTKVTSSADRTRAGMAQQLTEIDLVATAITELAATSLQVADNTSRAAQAAQEADQAAANGSRVTNLSTQAIQQLSEELSSAQQSVANLESYSQDIDSTLSLIKAIAEQTNLLALNAAIEAARAGDQGRGFAVVADEVRQLAQKSQAATVRINHVTEQLRNGIGNTVGVMQGCHTRSLHSVEQAQQAWAALQEITLSVDLMRGMNTQIASASREQSAVAEELSQNISMIKQVCTDVLHETEHSCLLGADLVTFAHEQESLMKRFKIE</sequence>
<keyword evidence="6 10" id="KW-0472">Membrane</keyword>
<keyword evidence="2" id="KW-1003">Cell membrane</keyword>
<evidence type="ECO:0000256" key="3">
    <source>
        <dbReference type="ARBA" id="ARBA00022481"/>
    </source>
</evidence>
<evidence type="ECO:0000256" key="9">
    <source>
        <dbReference type="PROSITE-ProRule" id="PRU00284"/>
    </source>
</evidence>
<comment type="subcellular location">
    <subcellularLocation>
        <location evidence="1">Cell membrane</location>
        <topology evidence="1">Multi-pass membrane protein</topology>
    </subcellularLocation>
</comment>
<feature type="domain" description="HAMP" evidence="12">
    <location>
        <begin position="368"/>
        <end position="422"/>
    </location>
</feature>
<evidence type="ECO:0000256" key="2">
    <source>
        <dbReference type="ARBA" id="ARBA00022475"/>
    </source>
</evidence>
<dbReference type="FunFam" id="1.10.287.950:FF:000001">
    <property type="entry name" value="Methyl-accepting chemotaxis sensory transducer"/>
    <property type="match status" value="1"/>
</dbReference>
<dbReference type="PROSITE" id="PS50111">
    <property type="entry name" value="CHEMOTAXIS_TRANSDUC_2"/>
    <property type="match status" value="1"/>
</dbReference>
<name>A0A8H2NPV0_PSEFL</name>
<keyword evidence="5 10" id="KW-1133">Transmembrane helix</keyword>
<gene>
    <name evidence="13" type="primary">mcpU_1</name>
    <name evidence="13" type="ORF">PS900_00711</name>
</gene>
<feature type="domain" description="Methyl-accepting transducer" evidence="11">
    <location>
        <begin position="427"/>
        <end position="663"/>
    </location>
</feature>
<feature type="transmembrane region" description="Helical" evidence="10">
    <location>
        <begin position="348"/>
        <end position="367"/>
    </location>
</feature>
<dbReference type="GO" id="GO:0007165">
    <property type="term" value="P:signal transduction"/>
    <property type="evidence" value="ECO:0007669"/>
    <property type="project" value="UniProtKB-KW"/>
</dbReference>
<comment type="similarity">
    <text evidence="8">Belongs to the methyl-accepting chemotaxis (MCP) protein family.</text>
</comment>